<protein>
    <submittedName>
        <fullName evidence="2">Armadillo repeat-containing protein 6</fullName>
    </submittedName>
</protein>
<dbReference type="PANTHER" id="PTHR22895">
    <property type="entry name" value="ARMADILLO REPEAT-CONTAINING PROTEIN 6"/>
    <property type="match status" value="1"/>
</dbReference>
<dbReference type="AlphaFoldDB" id="A0A6A1V3A8"/>
<gene>
    <name evidence="2" type="ORF">CJ030_MR7G011444</name>
</gene>
<dbReference type="InterPro" id="IPR000225">
    <property type="entry name" value="Armadillo"/>
</dbReference>
<proteinExistence type="predicted"/>
<name>A0A6A1V3A8_9ROSI</name>
<keyword evidence="3" id="KW-1185">Reference proteome</keyword>
<dbReference type="PANTHER" id="PTHR22895:SF0">
    <property type="entry name" value="ARMADILLO REPEAT-CONTAINING PROTEIN 6"/>
    <property type="match status" value="1"/>
</dbReference>
<dbReference type="InterPro" id="IPR011989">
    <property type="entry name" value="ARM-like"/>
</dbReference>
<keyword evidence="1" id="KW-0677">Repeat</keyword>
<dbReference type="InterPro" id="IPR016024">
    <property type="entry name" value="ARM-type_fold"/>
</dbReference>
<evidence type="ECO:0000313" key="2">
    <source>
        <dbReference type="EMBL" id="KAB1207123.1"/>
    </source>
</evidence>
<dbReference type="Gene3D" id="1.25.10.10">
    <property type="entry name" value="Leucine-rich Repeat Variant"/>
    <property type="match status" value="2"/>
</dbReference>
<comment type="caution">
    <text evidence="2">The sequence shown here is derived from an EMBL/GenBank/DDBJ whole genome shotgun (WGS) entry which is preliminary data.</text>
</comment>
<dbReference type="EMBL" id="RXIC02000025">
    <property type="protein sequence ID" value="KAB1207123.1"/>
    <property type="molecule type" value="Genomic_DNA"/>
</dbReference>
<evidence type="ECO:0000313" key="3">
    <source>
        <dbReference type="Proteomes" id="UP000516437"/>
    </source>
</evidence>
<dbReference type="SUPFAM" id="SSF48371">
    <property type="entry name" value="ARM repeat"/>
    <property type="match status" value="1"/>
</dbReference>
<organism evidence="2 3">
    <name type="scientific">Morella rubra</name>
    <name type="common">Chinese bayberry</name>
    <dbReference type="NCBI Taxonomy" id="262757"/>
    <lineage>
        <taxon>Eukaryota</taxon>
        <taxon>Viridiplantae</taxon>
        <taxon>Streptophyta</taxon>
        <taxon>Embryophyta</taxon>
        <taxon>Tracheophyta</taxon>
        <taxon>Spermatophyta</taxon>
        <taxon>Magnoliopsida</taxon>
        <taxon>eudicotyledons</taxon>
        <taxon>Gunneridae</taxon>
        <taxon>Pentapetalae</taxon>
        <taxon>rosids</taxon>
        <taxon>fabids</taxon>
        <taxon>Fagales</taxon>
        <taxon>Myricaceae</taxon>
        <taxon>Morella</taxon>
    </lineage>
</organism>
<evidence type="ECO:0000256" key="1">
    <source>
        <dbReference type="ARBA" id="ARBA00022737"/>
    </source>
</evidence>
<dbReference type="SMART" id="SM00185">
    <property type="entry name" value="ARM"/>
    <property type="match status" value="3"/>
</dbReference>
<reference evidence="2 3" key="1">
    <citation type="journal article" date="2019" name="Plant Biotechnol. J.">
        <title>The red bayberry genome and genetic basis of sex determination.</title>
        <authorList>
            <person name="Jia H.M."/>
            <person name="Jia H.J."/>
            <person name="Cai Q.L."/>
            <person name="Wang Y."/>
            <person name="Zhao H.B."/>
            <person name="Yang W.F."/>
            <person name="Wang G.Y."/>
            <person name="Li Y.H."/>
            <person name="Zhan D.L."/>
            <person name="Shen Y.T."/>
            <person name="Niu Q.F."/>
            <person name="Chang L."/>
            <person name="Qiu J."/>
            <person name="Zhao L."/>
            <person name="Xie H.B."/>
            <person name="Fu W.Y."/>
            <person name="Jin J."/>
            <person name="Li X.W."/>
            <person name="Jiao Y."/>
            <person name="Zhou C.C."/>
            <person name="Tu T."/>
            <person name="Chai C.Y."/>
            <person name="Gao J.L."/>
            <person name="Fan L.J."/>
            <person name="van de Weg E."/>
            <person name="Wang J.Y."/>
            <person name="Gao Z.S."/>
        </authorList>
    </citation>
    <scope>NUCLEOTIDE SEQUENCE [LARGE SCALE GENOMIC DNA]</scope>
    <source>
        <tissue evidence="2">Leaves</tissue>
    </source>
</reference>
<dbReference type="OrthoDB" id="449062at2759"/>
<sequence length="588" mass="63399">MSSKEYALQVAYPPQVVFESPYLFLINACSSVITLALRLRFHLQLQLQLRTILRIPAQMAPPKTQTEAVRTISQEAFDDLVKENMEDLGMDPTEALQDAIQTLTLQGVDLAGLVTCLPGEGGVKDNLIIQSLDTLKRFDADFEDQIGEKGLDEMGELVEKLTELCGVPGSGNAAIATRNGGVELLCSMCSKVRNGRERFLISALKTLASLLHDLKSTETFRASSGPKTVAGILNDYHHNVDVLNNAFAVVAAASTGNEVLKESFMELKIDELIMRVLSYLSGQSKGSIPSLYDAIQVLLTSDDNRVVASQALFQNWPPSDGDVNITSGVYGYARRFAKIGVARALVGSLHEGLGSPGVVSASFALKAVAVNDEICKSIAESGGIDAVLRCIEDSGEQGNKIVARACCSLLAKLAGSDANKAAIVEKGGLDSLIKLSARFSDDPSVLQEVMYIISVLSLRSPENAARAIEAGAGDLVIQAMEKFPAAQQMQRNSCLMIRNLVVRNPENSQYCGSSQSILVLDVALHTVRTIDLNFNQTVISEGKTLLLDRTLLLSNGVDKYIRKAKQSHESCKDAASDALRDLGLDYNL</sequence>
<accession>A0A6A1V3A8</accession>
<dbReference type="Proteomes" id="UP000516437">
    <property type="component" value="Chromosome 7"/>
</dbReference>